<dbReference type="KEGG" id="geo:Geob_0102"/>
<dbReference type="Proteomes" id="UP000007721">
    <property type="component" value="Chromosome"/>
</dbReference>
<name>B9M8E1_GEODF</name>
<feature type="domain" description="MobA-like NTP transferase" evidence="1">
    <location>
        <begin position="27"/>
        <end position="186"/>
    </location>
</feature>
<protein>
    <submittedName>
        <fullName evidence="2">Molybdopterin-dioxomolybdenum cytidylyltransferase, putative</fullName>
    </submittedName>
</protein>
<reference evidence="2 3" key="1">
    <citation type="submission" date="2009-01" db="EMBL/GenBank/DDBJ databases">
        <title>Complete sequence of Geobacter sp. FRC-32.</title>
        <authorList>
            <consortium name="US DOE Joint Genome Institute"/>
            <person name="Lucas S."/>
            <person name="Copeland A."/>
            <person name="Lapidus A."/>
            <person name="Glavina del Rio T."/>
            <person name="Dalin E."/>
            <person name="Tice H."/>
            <person name="Bruce D."/>
            <person name="Goodwin L."/>
            <person name="Pitluck S."/>
            <person name="Saunders E."/>
            <person name="Brettin T."/>
            <person name="Detter J.C."/>
            <person name="Han C."/>
            <person name="Larimer F."/>
            <person name="Land M."/>
            <person name="Hauser L."/>
            <person name="Kyrpides N."/>
            <person name="Ovchinnikova G."/>
            <person name="Kostka J."/>
            <person name="Richardson P."/>
        </authorList>
    </citation>
    <scope>NUCLEOTIDE SEQUENCE [LARGE SCALE GENOMIC DNA]</scope>
    <source>
        <strain evidence="3">DSM 22248 / JCM 15807 / FRC-32</strain>
    </source>
</reference>
<evidence type="ECO:0000313" key="2">
    <source>
        <dbReference type="EMBL" id="ACM18476.1"/>
    </source>
</evidence>
<dbReference type="EMBL" id="CP001390">
    <property type="protein sequence ID" value="ACM18476.1"/>
    <property type="molecule type" value="Genomic_DNA"/>
</dbReference>
<dbReference type="CDD" id="cd04182">
    <property type="entry name" value="GT_2_like_f"/>
    <property type="match status" value="1"/>
</dbReference>
<dbReference type="PANTHER" id="PTHR43777">
    <property type="entry name" value="MOLYBDENUM COFACTOR CYTIDYLYLTRANSFERASE"/>
    <property type="match status" value="1"/>
</dbReference>
<dbReference type="AlphaFoldDB" id="B9M8E1"/>
<dbReference type="RefSeq" id="WP_012645205.1">
    <property type="nucleotide sequence ID" value="NC_011979.1"/>
</dbReference>
<evidence type="ECO:0000313" key="3">
    <source>
        <dbReference type="Proteomes" id="UP000007721"/>
    </source>
</evidence>
<dbReference type="InterPro" id="IPR025877">
    <property type="entry name" value="MobA-like_NTP_Trfase"/>
</dbReference>
<proteinExistence type="predicted"/>
<dbReference type="GO" id="GO:0016779">
    <property type="term" value="F:nucleotidyltransferase activity"/>
    <property type="evidence" value="ECO:0007669"/>
    <property type="project" value="UniProtKB-KW"/>
</dbReference>
<evidence type="ECO:0000259" key="1">
    <source>
        <dbReference type="Pfam" id="PF12804"/>
    </source>
</evidence>
<keyword evidence="2" id="KW-0548">Nucleotidyltransferase</keyword>
<dbReference type="Gene3D" id="3.90.550.10">
    <property type="entry name" value="Spore Coat Polysaccharide Biosynthesis Protein SpsA, Chain A"/>
    <property type="match status" value="1"/>
</dbReference>
<dbReference type="HOGENOM" id="CLU_061980_2_0_7"/>
<dbReference type="InterPro" id="IPR017696">
    <property type="entry name" value="Mo_hydrolase_YgfJ"/>
</dbReference>
<keyword evidence="2" id="KW-0808">Transferase</keyword>
<dbReference type="PANTHER" id="PTHR43777:SF1">
    <property type="entry name" value="MOLYBDENUM COFACTOR CYTIDYLYLTRANSFERASE"/>
    <property type="match status" value="1"/>
</dbReference>
<gene>
    <name evidence="2" type="ordered locus">Geob_0102</name>
</gene>
<dbReference type="STRING" id="316067.Geob_0102"/>
<dbReference type="SUPFAM" id="SSF53448">
    <property type="entry name" value="Nucleotide-diphospho-sugar transferases"/>
    <property type="match status" value="1"/>
</dbReference>
<keyword evidence="3" id="KW-1185">Reference proteome</keyword>
<dbReference type="eggNOG" id="COG2068">
    <property type="taxonomic scope" value="Bacteria"/>
</dbReference>
<organism evidence="2 3">
    <name type="scientific">Geotalea daltonii (strain DSM 22248 / JCM 15807 / FRC-32)</name>
    <name type="common">Geobacter daltonii</name>
    <dbReference type="NCBI Taxonomy" id="316067"/>
    <lineage>
        <taxon>Bacteria</taxon>
        <taxon>Pseudomonadati</taxon>
        <taxon>Thermodesulfobacteriota</taxon>
        <taxon>Desulfuromonadia</taxon>
        <taxon>Geobacterales</taxon>
        <taxon>Geobacteraceae</taxon>
        <taxon>Geotalea</taxon>
    </lineage>
</organism>
<sequence length="217" mass="23869">MSTPQRRMVRATRQTGLFHQPEPKVAGIVLAAGSSRRMGQPKQLLPFRGRTVIERVVENALASSLQRVIVVLGHEAERIKPLLEQKSVTTVINSAYETGQSSSLKAGLNAIPVNFDAALFLLGDQPLVTAETIDLIMAGFADSHAPIVIPTFDGQRGNPVLFSRETFPLMDTLNGDCGARTLFQEYAGRIRSIEVQTPAILMDLDTEEDYRRLLARL</sequence>
<dbReference type="NCBIfam" id="TIGR03310">
    <property type="entry name" value="matur_MocA_YgfJ"/>
    <property type="match status" value="1"/>
</dbReference>
<dbReference type="InterPro" id="IPR029044">
    <property type="entry name" value="Nucleotide-diphossugar_trans"/>
</dbReference>
<accession>B9M8E1</accession>
<dbReference type="Pfam" id="PF12804">
    <property type="entry name" value="NTP_transf_3"/>
    <property type="match status" value="1"/>
</dbReference>